<dbReference type="RefSeq" id="WP_243517905.1">
    <property type="nucleotide sequence ID" value="NZ_CP094534.1"/>
</dbReference>
<protein>
    <submittedName>
        <fullName evidence="1">Uncharacterized protein</fullName>
    </submittedName>
</protein>
<name>A0ABY4BBA5_9BACT</name>
<dbReference type="EMBL" id="CP094534">
    <property type="protein sequence ID" value="UOE35582.1"/>
    <property type="molecule type" value="Genomic_DNA"/>
</dbReference>
<proteinExistence type="predicted"/>
<organism evidence="1 2">
    <name type="scientific">Hymenobacter monticola</name>
    <dbReference type="NCBI Taxonomy" id="1705399"/>
    <lineage>
        <taxon>Bacteria</taxon>
        <taxon>Pseudomonadati</taxon>
        <taxon>Bacteroidota</taxon>
        <taxon>Cytophagia</taxon>
        <taxon>Cytophagales</taxon>
        <taxon>Hymenobacteraceae</taxon>
        <taxon>Hymenobacter</taxon>
    </lineage>
</organism>
<reference evidence="1 2" key="1">
    <citation type="submission" date="2022-03" db="EMBL/GenBank/DDBJ databases">
        <title>Hymenobactersp. isolated from the air.</title>
        <authorList>
            <person name="Won M."/>
            <person name="Kwon S.-W."/>
        </authorList>
    </citation>
    <scope>NUCLEOTIDE SEQUENCE [LARGE SCALE GENOMIC DNA]</scope>
    <source>
        <strain evidence="1 2">KACC 22596</strain>
    </source>
</reference>
<gene>
    <name evidence="1" type="ORF">MTP16_07995</name>
</gene>
<accession>A0ABY4BBA5</accession>
<evidence type="ECO:0000313" key="1">
    <source>
        <dbReference type="EMBL" id="UOE35582.1"/>
    </source>
</evidence>
<sequence length="146" mass="16446">MRPAWPWNSPALPEAEILTHLVRLNHERAREKANGHVRYLRPAYQAPDTEQTKLSLPAAAAFSDAGRSAFPTEGIAPQAWPAELAQQMQALRDALQQAVQPLTVAQVAAGFRRVRADKIEPLLHSWWSCLYSVRRLRAPTRFNFSP</sequence>
<evidence type="ECO:0000313" key="2">
    <source>
        <dbReference type="Proteomes" id="UP000831390"/>
    </source>
</evidence>
<dbReference type="Proteomes" id="UP000831390">
    <property type="component" value="Chromosome"/>
</dbReference>
<keyword evidence="2" id="KW-1185">Reference proteome</keyword>